<accession>A0ABR2IQQ9</accession>
<name>A0ABR2IQQ9_9EUKA</name>
<dbReference type="Proteomes" id="UP001470230">
    <property type="component" value="Unassembled WGS sequence"/>
</dbReference>
<evidence type="ECO:0008006" key="3">
    <source>
        <dbReference type="Google" id="ProtNLM"/>
    </source>
</evidence>
<gene>
    <name evidence="1" type="ORF">M9Y10_009645</name>
</gene>
<proteinExistence type="predicted"/>
<dbReference type="EMBL" id="JAPFFF010000015">
    <property type="protein sequence ID" value="KAK8866678.1"/>
    <property type="molecule type" value="Genomic_DNA"/>
</dbReference>
<protein>
    <recommendedName>
        <fullName evidence="3">Proteasome assembly chaperone 3</fullName>
    </recommendedName>
</protein>
<sequence>MGKVIQLQVGEFEVAVSFYDQNAIIVIHNSIPGVGQILYTENDGKHIDIDQFIGENNQYLNLFVTHIAKMFSTRSITFILSFHPSKMSSFDAIKDFTSKFAEAVKKSSPE</sequence>
<keyword evidence="2" id="KW-1185">Reference proteome</keyword>
<evidence type="ECO:0000313" key="2">
    <source>
        <dbReference type="Proteomes" id="UP001470230"/>
    </source>
</evidence>
<comment type="caution">
    <text evidence="1">The sequence shown here is derived from an EMBL/GenBank/DDBJ whole genome shotgun (WGS) entry which is preliminary data.</text>
</comment>
<reference evidence="1 2" key="1">
    <citation type="submission" date="2024-04" db="EMBL/GenBank/DDBJ databases">
        <title>Tritrichomonas musculus Genome.</title>
        <authorList>
            <person name="Alves-Ferreira E."/>
            <person name="Grigg M."/>
            <person name="Lorenzi H."/>
            <person name="Galac M."/>
        </authorList>
    </citation>
    <scope>NUCLEOTIDE SEQUENCE [LARGE SCALE GENOMIC DNA]</scope>
    <source>
        <strain evidence="1 2">EAF2021</strain>
    </source>
</reference>
<organism evidence="1 2">
    <name type="scientific">Tritrichomonas musculus</name>
    <dbReference type="NCBI Taxonomy" id="1915356"/>
    <lineage>
        <taxon>Eukaryota</taxon>
        <taxon>Metamonada</taxon>
        <taxon>Parabasalia</taxon>
        <taxon>Tritrichomonadida</taxon>
        <taxon>Tritrichomonadidae</taxon>
        <taxon>Tritrichomonas</taxon>
    </lineage>
</organism>
<evidence type="ECO:0000313" key="1">
    <source>
        <dbReference type="EMBL" id="KAK8866678.1"/>
    </source>
</evidence>